<dbReference type="EMBL" id="JAZDUA010000203">
    <property type="protein sequence ID" value="KAK7864428.1"/>
    <property type="molecule type" value="Genomic_DNA"/>
</dbReference>
<protein>
    <submittedName>
        <fullName evidence="2">Uncharacterized protein</fullName>
    </submittedName>
</protein>
<gene>
    <name evidence="2" type="ORF">R5R35_000468</name>
</gene>
<evidence type="ECO:0000313" key="3">
    <source>
        <dbReference type="Proteomes" id="UP001378592"/>
    </source>
</evidence>
<keyword evidence="3" id="KW-1185">Reference proteome</keyword>
<dbReference type="AlphaFoldDB" id="A0AAN9VIH4"/>
<dbReference type="InterPro" id="IPR028271">
    <property type="entry name" value="RAMAC"/>
</dbReference>
<feature type="region of interest" description="Disordered" evidence="1">
    <location>
        <begin position="42"/>
        <end position="119"/>
    </location>
</feature>
<accession>A0AAN9VIH4</accession>
<name>A0AAN9VIH4_9ORTH</name>
<evidence type="ECO:0000313" key="2">
    <source>
        <dbReference type="EMBL" id="KAK7864428.1"/>
    </source>
</evidence>
<sequence length="119" mass="14657">MGSEAGETVVELTEEQQEFLRQCEEEFANRFTDQDEEFQKIKELPESIPPIVDPWYSRPPRADWNRNSNRGRRSYHDRDRDRDRNRDRDRDRDRDWQNHRGGSGPMYGHRYRDRRDRPY</sequence>
<proteinExistence type="predicted"/>
<comment type="caution">
    <text evidence="2">The sequence shown here is derived from an EMBL/GenBank/DDBJ whole genome shotgun (WGS) entry which is preliminary data.</text>
</comment>
<feature type="compositionally biased region" description="Basic and acidic residues" evidence="1">
    <location>
        <begin position="74"/>
        <end position="98"/>
    </location>
</feature>
<evidence type="ECO:0000256" key="1">
    <source>
        <dbReference type="SAM" id="MobiDB-lite"/>
    </source>
</evidence>
<dbReference type="Pfam" id="PF15320">
    <property type="entry name" value="RAM"/>
    <property type="match status" value="1"/>
</dbReference>
<dbReference type="Proteomes" id="UP001378592">
    <property type="component" value="Unassembled WGS sequence"/>
</dbReference>
<dbReference type="GO" id="GO:0031533">
    <property type="term" value="C:mRNA capping enzyme complex"/>
    <property type="evidence" value="ECO:0007669"/>
    <property type="project" value="InterPro"/>
</dbReference>
<organism evidence="2 3">
    <name type="scientific">Gryllus longicercus</name>
    <dbReference type="NCBI Taxonomy" id="2509291"/>
    <lineage>
        <taxon>Eukaryota</taxon>
        <taxon>Metazoa</taxon>
        <taxon>Ecdysozoa</taxon>
        <taxon>Arthropoda</taxon>
        <taxon>Hexapoda</taxon>
        <taxon>Insecta</taxon>
        <taxon>Pterygota</taxon>
        <taxon>Neoptera</taxon>
        <taxon>Polyneoptera</taxon>
        <taxon>Orthoptera</taxon>
        <taxon>Ensifera</taxon>
        <taxon>Gryllidea</taxon>
        <taxon>Grylloidea</taxon>
        <taxon>Gryllidae</taxon>
        <taxon>Gryllinae</taxon>
        <taxon>Gryllus</taxon>
    </lineage>
</organism>
<dbReference type="GO" id="GO:0003723">
    <property type="term" value="F:RNA binding"/>
    <property type="evidence" value="ECO:0007669"/>
    <property type="project" value="InterPro"/>
</dbReference>
<dbReference type="GO" id="GO:0106005">
    <property type="term" value="P:RNA 5'-cap (guanine-N7)-methylation"/>
    <property type="evidence" value="ECO:0007669"/>
    <property type="project" value="InterPro"/>
</dbReference>
<reference evidence="2 3" key="1">
    <citation type="submission" date="2024-03" db="EMBL/GenBank/DDBJ databases">
        <title>The genome assembly and annotation of the cricket Gryllus longicercus Weissman &amp; Gray.</title>
        <authorList>
            <person name="Szrajer S."/>
            <person name="Gray D."/>
            <person name="Ylla G."/>
        </authorList>
    </citation>
    <scope>NUCLEOTIDE SEQUENCE [LARGE SCALE GENOMIC DNA]</scope>
    <source>
        <strain evidence="2">DAG 2021-001</strain>
        <tissue evidence="2">Whole body minus gut</tissue>
    </source>
</reference>